<dbReference type="EMBL" id="AP024488">
    <property type="protein sequence ID" value="BCS97208.1"/>
    <property type="molecule type" value="Genomic_DNA"/>
</dbReference>
<proteinExistence type="predicted"/>
<organism evidence="1 2">
    <name type="scientific">Desulfoluna limicola</name>
    <dbReference type="NCBI Taxonomy" id="2810562"/>
    <lineage>
        <taxon>Bacteria</taxon>
        <taxon>Pseudomonadati</taxon>
        <taxon>Thermodesulfobacteriota</taxon>
        <taxon>Desulfobacteria</taxon>
        <taxon>Desulfobacterales</taxon>
        <taxon>Desulfolunaceae</taxon>
        <taxon>Desulfoluna</taxon>
    </lineage>
</organism>
<reference evidence="1 2" key="1">
    <citation type="submission" date="2021-02" db="EMBL/GenBank/DDBJ databases">
        <title>Complete genome of Desulfoluna sp. strain ASN36.</title>
        <authorList>
            <person name="Takahashi A."/>
            <person name="Kojima H."/>
            <person name="Fukui M."/>
        </authorList>
    </citation>
    <scope>NUCLEOTIDE SEQUENCE [LARGE SCALE GENOMIC DNA]</scope>
    <source>
        <strain evidence="1 2">ASN36</strain>
    </source>
</reference>
<gene>
    <name evidence="1" type="ORF">DSLASN_28400</name>
</gene>
<dbReference type="Proteomes" id="UP001320148">
    <property type="component" value="Chromosome"/>
</dbReference>
<accession>A0ABM7PJ66</accession>
<name>A0ABM7PJ66_9BACT</name>
<protein>
    <submittedName>
        <fullName evidence="1">Uncharacterized protein</fullName>
    </submittedName>
</protein>
<evidence type="ECO:0000313" key="1">
    <source>
        <dbReference type="EMBL" id="BCS97208.1"/>
    </source>
</evidence>
<dbReference type="RefSeq" id="WP_236888627.1">
    <property type="nucleotide sequence ID" value="NZ_AP024488.1"/>
</dbReference>
<keyword evidence="2" id="KW-1185">Reference proteome</keyword>
<sequence>MIGVLLPLDIYAFNRRVNMSSPYEGLSSQQARQHSGSRLIGEQWPSSQCLFINPTFPDQSNVETPAGPTESTGAGQVLFLTFNTTSIFEENKDQKTTEHKWLIAGILFVDDCGNQPVYGGGVAWLPDREYLG</sequence>
<evidence type="ECO:0000313" key="2">
    <source>
        <dbReference type="Proteomes" id="UP001320148"/>
    </source>
</evidence>